<proteinExistence type="predicted"/>
<dbReference type="SUPFAM" id="SSF56112">
    <property type="entry name" value="Protein kinase-like (PK-like)"/>
    <property type="match status" value="1"/>
</dbReference>
<evidence type="ECO:0000259" key="1">
    <source>
        <dbReference type="PROSITE" id="PS50011"/>
    </source>
</evidence>
<dbReference type="AlphaFoldDB" id="A0A8A7KA19"/>
<accession>A0A8A7KA19</accession>
<name>A0A8A7KA19_9FIRM</name>
<feature type="domain" description="Protein kinase" evidence="1">
    <location>
        <begin position="13"/>
        <end position="296"/>
    </location>
</feature>
<dbReference type="CDD" id="cd14014">
    <property type="entry name" value="STKc_PknB_like"/>
    <property type="match status" value="1"/>
</dbReference>
<gene>
    <name evidence="2" type="ORF">GM661_12110</name>
</gene>
<dbReference type="PROSITE" id="PS50011">
    <property type="entry name" value="PROTEIN_KINASE_DOM"/>
    <property type="match status" value="1"/>
</dbReference>
<dbReference type="GO" id="GO:0005524">
    <property type="term" value="F:ATP binding"/>
    <property type="evidence" value="ECO:0007669"/>
    <property type="project" value="InterPro"/>
</dbReference>
<evidence type="ECO:0000313" key="3">
    <source>
        <dbReference type="Proteomes" id="UP000665020"/>
    </source>
</evidence>
<dbReference type="InterPro" id="IPR000719">
    <property type="entry name" value="Prot_kinase_dom"/>
</dbReference>
<dbReference type="PANTHER" id="PTHR44167:SF24">
    <property type="entry name" value="SERINE_THREONINE-PROTEIN KINASE CHK2"/>
    <property type="match status" value="1"/>
</dbReference>
<dbReference type="Gene3D" id="1.10.510.10">
    <property type="entry name" value="Transferase(Phosphotransferase) domain 1"/>
    <property type="match status" value="1"/>
</dbReference>
<dbReference type="SMART" id="SM00220">
    <property type="entry name" value="S_TKc"/>
    <property type="match status" value="1"/>
</dbReference>
<keyword evidence="3" id="KW-1185">Reference proteome</keyword>
<dbReference type="RefSeq" id="WP_230867057.1">
    <property type="nucleotide sequence ID" value="NZ_CP046640.1"/>
</dbReference>
<dbReference type="KEGG" id="ifn:GM661_12110"/>
<dbReference type="PROSITE" id="PS00108">
    <property type="entry name" value="PROTEIN_KINASE_ST"/>
    <property type="match status" value="1"/>
</dbReference>
<evidence type="ECO:0000313" key="2">
    <source>
        <dbReference type="EMBL" id="QTL98653.1"/>
    </source>
</evidence>
<keyword evidence="2" id="KW-0808">Transferase</keyword>
<dbReference type="GO" id="GO:0004674">
    <property type="term" value="F:protein serine/threonine kinase activity"/>
    <property type="evidence" value="ECO:0007669"/>
    <property type="project" value="TreeGrafter"/>
</dbReference>
<protein>
    <submittedName>
        <fullName evidence="2">Protein kinase</fullName>
    </submittedName>
</protein>
<dbReference type="Proteomes" id="UP000665020">
    <property type="component" value="Chromosome"/>
</dbReference>
<dbReference type="Pfam" id="PF00069">
    <property type="entry name" value="Pkinase"/>
    <property type="match status" value="1"/>
</dbReference>
<dbReference type="InterPro" id="IPR008271">
    <property type="entry name" value="Ser/Thr_kinase_AS"/>
</dbReference>
<dbReference type="EMBL" id="CP046640">
    <property type="protein sequence ID" value="QTL98653.1"/>
    <property type="molecule type" value="Genomic_DNA"/>
</dbReference>
<dbReference type="InterPro" id="IPR011009">
    <property type="entry name" value="Kinase-like_dom_sf"/>
</dbReference>
<dbReference type="PANTHER" id="PTHR44167">
    <property type="entry name" value="OVARIAN-SPECIFIC SERINE/THREONINE-PROTEIN KINASE LOK-RELATED"/>
    <property type="match status" value="1"/>
</dbReference>
<organism evidence="2 3">
    <name type="scientific">Iocasia fonsfrigidae</name>
    <dbReference type="NCBI Taxonomy" id="2682810"/>
    <lineage>
        <taxon>Bacteria</taxon>
        <taxon>Bacillati</taxon>
        <taxon>Bacillota</taxon>
        <taxon>Clostridia</taxon>
        <taxon>Halanaerobiales</taxon>
        <taxon>Halanaerobiaceae</taxon>
        <taxon>Iocasia</taxon>
    </lineage>
</organism>
<sequence length="309" mass="36517">MGEVYQEIDYLYLPKNTFLKNGEYRVLRKLKDRSNLSIVYLGLNKSGERVVIKEYFPKNLVLRDIDGISVICRSNKLKDKNKRAKREFIKEAQIMSQFKDNPYICNCIEYFQENSSVYIIMKYYAGQTLEDIINNKEICFDEFFRKLFIPILDAANAIHAKGYIHRDLKPNNIIINQAKPVIIDFGSAVEYKCTKKKKILLTPGFSPIEFYSEKTRQGPYSDIYSLAAILYYFLSDTIPIEANERIIEDNLEHINQLTKEKCWYLGKLIMNNLSLDHKERCRSIKRFKFLLLVQFFKDKIKQIILFNKK</sequence>
<reference evidence="2" key="1">
    <citation type="submission" date="2019-12" db="EMBL/GenBank/DDBJ databases">
        <authorList>
            <person name="zhang j."/>
            <person name="sun C.M."/>
        </authorList>
    </citation>
    <scope>NUCLEOTIDE SEQUENCE</scope>
    <source>
        <strain evidence="2">NS-1</strain>
    </source>
</reference>
<keyword evidence="2" id="KW-0418">Kinase</keyword>